<sequence>MFYITEPDERPDGWVNLSDASQWIRWLNHNIPDDLDNEVRRRLSSNLRHLIVGLELKTALILPHAWRNQNQRAVLFESYFQNLILEFCVATFSVVEGLGAAHWLSQSGYDGADGRRIGRSDWRPALCDVYDQTGEHGLNDAIERTLSVRDKLHQDKIGARMDIDWHALSYEAAFVPASRVICTLLRKGAELVPERSNLQIELV</sequence>
<organism evidence="1 2">
    <name type="scientific">Sphingosinicella xenopeptidilytica</name>
    <dbReference type="NCBI Taxonomy" id="364098"/>
    <lineage>
        <taxon>Bacteria</taxon>
        <taxon>Pseudomonadati</taxon>
        <taxon>Pseudomonadota</taxon>
        <taxon>Alphaproteobacteria</taxon>
        <taxon>Sphingomonadales</taxon>
        <taxon>Sphingosinicellaceae</taxon>
        <taxon>Sphingosinicella</taxon>
    </lineage>
</organism>
<dbReference type="Proteomes" id="UP001597124">
    <property type="component" value="Unassembled WGS sequence"/>
</dbReference>
<evidence type="ECO:0000313" key="1">
    <source>
        <dbReference type="EMBL" id="MFD0850615.1"/>
    </source>
</evidence>
<keyword evidence="2" id="KW-1185">Reference proteome</keyword>
<dbReference type="RefSeq" id="WP_381495238.1">
    <property type="nucleotide sequence ID" value="NZ_JBHTIK010000015.1"/>
</dbReference>
<comment type="caution">
    <text evidence="1">The sequence shown here is derived from an EMBL/GenBank/DDBJ whole genome shotgun (WGS) entry which is preliminary data.</text>
</comment>
<proteinExistence type="predicted"/>
<name>A0ABW3C7Y8_SPHXN</name>
<reference evidence="2" key="1">
    <citation type="journal article" date="2019" name="Int. J. Syst. Evol. Microbiol.">
        <title>The Global Catalogue of Microorganisms (GCM) 10K type strain sequencing project: providing services to taxonomists for standard genome sequencing and annotation.</title>
        <authorList>
            <consortium name="The Broad Institute Genomics Platform"/>
            <consortium name="The Broad Institute Genome Sequencing Center for Infectious Disease"/>
            <person name="Wu L."/>
            <person name="Ma J."/>
        </authorList>
    </citation>
    <scope>NUCLEOTIDE SEQUENCE [LARGE SCALE GENOMIC DNA]</scope>
    <source>
        <strain evidence="2">CCUG 52537</strain>
    </source>
</reference>
<gene>
    <name evidence="1" type="ORF">ACFQ00_19990</name>
</gene>
<protein>
    <submittedName>
        <fullName evidence="1">Uncharacterized protein</fullName>
    </submittedName>
</protein>
<dbReference type="EMBL" id="JBHTIK010000015">
    <property type="protein sequence ID" value="MFD0850615.1"/>
    <property type="molecule type" value="Genomic_DNA"/>
</dbReference>
<accession>A0ABW3C7Y8</accession>
<evidence type="ECO:0000313" key="2">
    <source>
        <dbReference type="Proteomes" id="UP001597124"/>
    </source>
</evidence>